<dbReference type="InterPro" id="IPR011738">
    <property type="entry name" value="Phage_CHP"/>
</dbReference>
<dbReference type="CDD" id="cd08054">
    <property type="entry name" value="gp6"/>
    <property type="match status" value="1"/>
</dbReference>
<dbReference type="Pfam" id="PF05135">
    <property type="entry name" value="Phage_connect_1"/>
    <property type="match status" value="2"/>
</dbReference>
<dbReference type="NCBIfam" id="TIGR02215">
    <property type="entry name" value="phage_chp_gp8"/>
    <property type="match status" value="1"/>
</dbReference>
<dbReference type="EMBL" id="JAUKTR010000004">
    <property type="protein sequence ID" value="MDO1559820.1"/>
    <property type="molecule type" value="Genomic_DNA"/>
</dbReference>
<keyword evidence="2" id="KW-1185">Reference proteome</keyword>
<organism evidence="1 2">
    <name type="scientific">Peiella sedimenti</name>
    <dbReference type="NCBI Taxonomy" id="3061083"/>
    <lineage>
        <taxon>Bacteria</taxon>
        <taxon>Pseudomonadati</taxon>
        <taxon>Pseudomonadota</taxon>
        <taxon>Alphaproteobacteria</taxon>
        <taxon>Caulobacterales</taxon>
        <taxon>Caulobacteraceae</taxon>
        <taxon>Peiella</taxon>
    </lineage>
</organism>
<evidence type="ECO:0000313" key="1">
    <source>
        <dbReference type="EMBL" id="MDO1559820.1"/>
    </source>
</evidence>
<gene>
    <name evidence="1" type="ORF">Q0812_10320</name>
</gene>
<proteinExistence type="predicted"/>
<dbReference type="Gene3D" id="1.10.3230.30">
    <property type="entry name" value="Phage gp6-like head-tail connector protein"/>
    <property type="match status" value="1"/>
</dbReference>
<dbReference type="InterPro" id="IPR006450">
    <property type="entry name" value="Phage_HK97_gp6-like"/>
</dbReference>
<dbReference type="Proteomes" id="UP001169063">
    <property type="component" value="Unassembled WGS sequence"/>
</dbReference>
<dbReference type="NCBIfam" id="TIGR01560">
    <property type="entry name" value="put_DNA_pack"/>
    <property type="match status" value="2"/>
</dbReference>
<sequence>MWNRLTRVEAPAEPLLTTAEAKAQLRVTHDEDDALIDGLISTATAFIEGPNGCGLAPLTQTWRLSLDGFPAGPITLPLSPVQAVEAITYTDEAGESRTLAAYAFDADVQPGKVWPAYQASWPAARLAPGSVKVTFTTGYGDASDVPADLKHAALMLVGHLYENREATAAVALSEVPMGVEAILSRYRALPVG</sequence>
<protein>
    <submittedName>
        <fullName evidence="1">Head-tail connector protein</fullName>
    </submittedName>
</protein>
<accession>A0ABT8SNX8</accession>
<comment type="caution">
    <text evidence="1">The sequence shown here is derived from an EMBL/GenBank/DDBJ whole genome shotgun (WGS) entry which is preliminary data.</text>
</comment>
<name>A0ABT8SNX8_9CAUL</name>
<reference evidence="1" key="1">
    <citation type="submission" date="2023-07" db="EMBL/GenBank/DDBJ databases">
        <title>Brevundimonas soil sp. nov., isolated from the soil of chemical plant.</title>
        <authorList>
            <person name="Wu N."/>
        </authorList>
    </citation>
    <scope>NUCLEOTIDE SEQUENCE</scope>
    <source>
        <strain evidence="1">XZ-24</strain>
    </source>
</reference>
<evidence type="ECO:0000313" key="2">
    <source>
        <dbReference type="Proteomes" id="UP001169063"/>
    </source>
</evidence>
<dbReference type="InterPro" id="IPR021146">
    <property type="entry name" value="Phage_gp6-like_head-tail"/>
</dbReference>
<dbReference type="RefSeq" id="WP_302110252.1">
    <property type="nucleotide sequence ID" value="NZ_JAUKTR010000004.1"/>
</dbReference>